<feature type="transmembrane region" description="Helical" evidence="2">
    <location>
        <begin position="309"/>
        <end position="336"/>
    </location>
</feature>
<protein>
    <submittedName>
        <fullName evidence="4">Putative Neurofilament medium polypeptide</fullName>
    </submittedName>
</protein>
<dbReference type="Proteomes" id="UP000006753">
    <property type="component" value="Unassembled WGS sequence"/>
</dbReference>
<dbReference type="EMBL" id="JH921438">
    <property type="protein sequence ID" value="EKD16833.1"/>
    <property type="molecule type" value="Genomic_DNA"/>
</dbReference>
<evidence type="ECO:0000256" key="2">
    <source>
        <dbReference type="SAM" id="Phobius"/>
    </source>
</evidence>
<evidence type="ECO:0000256" key="3">
    <source>
        <dbReference type="SAM" id="SignalP"/>
    </source>
</evidence>
<feature type="chain" id="PRO_5003852943" evidence="3">
    <location>
        <begin position="22"/>
        <end position="356"/>
    </location>
</feature>
<feature type="region of interest" description="Disordered" evidence="1">
    <location>
        <begin position="175"/>
        <end position="302"/>
    </location>
</feature>
<feature type="compositionally biased region" description="Pro residues" evidence="1">
    <location>
        <begin position="247"/>
        <end position="258"/>
    </location>
</feature>
<evidence type="ECO:0000256" key="1">
    <source>
        <dbReference type="SAM" id="MobiDB-lite"/>
    </source>
</evidence>
<evidence type="ECO:0000313" key="5">
    <source>
        <dbReference type="Proteomes" id="UP000006753"/>
    </source>
</evidence>
<feature type="compositionally biased region" description="Polar residues" evidence="1">
    <location>
        <begin position="212"/>
        <end position="221"/>
    </location>
</feature>
<proteinExistence type="predicted"/>
<keyword evidence="5" id="KW-1185">Reference proteome</keyword>
<feature type="signal peptide" evidence="3">
    <location>
        <begin position="1"/>
        <end position="21"/>
    </location>
</feature>
<dbReference type="HOGENOM" id="CLU_778620_0_0_1"/>
<dbReference type="KEGG" id="mbe:MBM_05302"/>
<organism evidence="4 5">
    <name type="scientific">Marssonina brunnea f. sp. multigermtubi (strain MB_m1)</name>
    <name type="common">Marssonina leaf spot fungus</name>
    <dbReference type="NCBI Taxonomy" id="1072389"/>
    <lineage>
        <taxon>Eukaryota</taxon>
        <taxon>Fungi</taxon>
        <taxon>Dikarya</taxon>
        <taxon>Ascomycota</taxon>
        <taxon>Pezizomycotina</taxon>
        <taxon>Leotiomycetes</taxon>
        <taxon>Helotiales</taxon>
        <taxon>Drepanopezizaceae</taxon>
        <taxon>Drepanopeziza</taxon>
    </lineage>
</organism>
<dbReference type="STRING" id="1072389.K1X841"/>
<accession>K1X841</accession>
<feature type="compositionally biased region" description="Basic and acidic residues" evidence="1">
    <location>
        <begin position="200"/>
        <end position="210"/>
    </location>
</feature>
<feature type="compositionally biased region" description="Pro residues" evidence="1">
    <location>
        <begin position="226"/>
        <end position="236"/>
    </location>
</feature>
<dbReference type="eggNOG" id="ENOG502SWNU">
    <property type="taxonomic scope" value="Eukaryota"/>
</dbReference>
<keyword evidence="3" id="KW-0732">Signal</keyword>
<keyword evidence="2" id="KW-1133">Transmembrane helix</keyword>
<reference evidence="4 5" key="1">
    <citation type="journal article" date="2012" name="BMC Genomics">
        <title>Sequencing the genome of Marssonina brunnea reveals fungus-poplar co-evolution.</title>
        <authorList>
            <person name="Zhu S."/>
            <person name="Cao Y.-Z."/>
            <person name="Jiang C."/>
            <person name="Tan B.-Y."/>
            <person name="Wang Z."/>
            <person name="Feng S."/>
            <person name="Zhang L."/>
            <person name="Su X.-H."/>
            <person name="Brejova B."/>
            <person name="Vinar T."/>
            <person name="Xu M."/>
            <person name="Wang M.-X."/>
            <person name="Zhang S.-G."/>
            <person name="Huang M.-R."/>
            <person name="Wu R."/>
            <person name="Zhou Y."/>
        </authorList>
    </citation>
    <scope>NUCLEOTIDE SEQUENCE [LARGE SCALE GENOMIC DNA]</scope>
    <source>
        <strain evidence="4 5">MB_m1</strain>
    </source>
</reference>
<name>K1X841_MARBU</name>
<gene>
    <name evidence="4" type="ORF">MBM_05302</name>
</gene>
<dbReference type="InParanoid" id="K1X841"/>
<keyword evidence="2" id="KW-0812">Transmembrane</keyword>
<dbReference type="OrthoDB" id="2507450at2759"/>
<sequence>MGGGVLPVLLVVWMGGGGVAAGGTRGTGTGTGTTSTSGALYEMLDMCVAGFAGLLHVRAEVKTLDLQTFSSALAGIACEPITTTDDVRRPYAVGSDTFTDYASAAVRTCNNQKNKCAEVANQGGGGSPVTLEDCNEQEGECHFFAFLLALMAFSRSCLWERGWRVEGWDGYARRTDGKAKKMKRKKERGKGSAAARGVMGRREPEGEKKKCTSNAVTTDPSTIGVAPPPQATPAPPSRSFVEEASPISPPPSSPPAADPPTVDSPTADSPAADPPAAERPSGNSPAAERPSGNSPAADPPAAHSPAADLLLPTLLLTILLLPTLLLTTLLLTTLLLPTHLLPSFLPLRTGWRAQSC</sequence>
<feature type="compositionally biased region" description="Low complexity" evidence="1">
    <location>
        <begin position="259"/>
        <end position="281"/>
    </location>
</feature>
<dbReference type="AlphaFoldDB" id="K1X841"/>
<evidence type="ECO:0000313" key="4">
    <source>
        <dbReference type="EMBL" id="EKD16833.1"/>
    </source>
</evidence>
<keyword evidence="2" id="KW-0472">Membrane</keyword>